<proteinExistence type="inferred from homology"/>
<evidence type="ECO:0000256" key="8">
    <source>
        <dbReference type="SAM" id="Phobius"/>
    </source>
</evidence>
<name>A0A3G8YCU1_9DEIO</name>
<dbReference type="OrthoDB" id="9799199at2"/>
<evidence type="ECO:0000256" key="6">
    <source>
        <dbReference type="ARBA" id="ARBA00023136"/>
    </source>
</evidence>
<dbReference type="GO" id="GO:0016024">
    <property type="term" value="P:CDP-diacylglycerol biosynthetic process"/>
    <property type="evidence" value="ECO:0007669"/>
    <property type="project" value="UniProtKB-UniPathway"/>
</dbReference>
<keyword evidence="5 8" id="KW-1133">Transmembrane helix</keyword>
<comment type="pathway">
    <text evidence="7">Phospholipid metabolism; CDP-diacylglycerol biosynthesis; CDP-diacylglycerol from sn-glycerol 3-phosphate: step 3/3.</text>
</comment>
<evidence type="ECO:0000313" key="9">
    <source>
        <dbReference type="EMBL" id="AZI42733.1"/>
    </source>
</evidence>
<evidence type="ECO:0000256" key="4">
    <source>
        <dbReference type="ARBA" id="ARBA00022692"/>
    </source>
</evidence>
<evidence type="ECO:0000313" key="10">
    <source>
        <dbReference type="Proteomes" id="UP000276417"/>
    </source>
</evidence>
<dbReference type="UniPathway" id="UPA00557">
    <property type="reaction ID" value="UER00614"/>
</dbReference>
<feature type="transmembrane region" description="Helical" evidence="8">
    <location>
        <begin position="248"/>
        <end position="270"/>
    </location>
</feature>
<comment type="subcellular location">
    <subcellularLocation>
        <location evidence="1">Membrane</location>
        <topology evidence="1">Multi-pass membrane protein</topology>
    </subcellularLocation>
</comment>
<dbReference type="AlphaFoldDB" id="A0A3G8YCU1"/>
<dbReference type="Pfam" id="PF01148">
    <property type="entry name" value="CTP_transf_1"/>
    <property type="match status" value="1"/>
</dbReference>
<gene>
    <name evidence="9" type="ORF">EHF33_08190</name>
</gene>
<organism evidence="9 10">
    <name type="scientific">Deinococcus psychrotolerans</name>
    <dbReference type="NCBI Taxonomy" id="2489213"/>
    <lineage>
        <taxon>Bacteria</taxon>
        <taxon>Thermotogati</taxon>
        <taxon>Deinococcota</taxon>
        <taxon>Deinococci</taxon>
        <taxon>Deinococcales</taxon>
        <taxon>Deinococcaceae</taxon>
        <taxon>Deinococcus</taxon>
    </lineage>
</organism>
<feature type="transmembrane region" description="Helical" evidence="8">
    <location>
        <begin position="151"/>
        <end position="172"/>
    </location>
</feature>
<dbReference type="EMBL" id="CP034183">
    <property type="protein sequence ID" value="AZI42733.1"/>
    <property type="molecule type" value="Genomic_DNA"/>
</dbReference>
<evidence type="ECO:0000256" key="3">
    <source>
        <dbReference type="ARBA" id="ARBA00022679"/>
    </source>
</evidence>
<evidence type="ECO:0000256" key="7">
    <source>
        <dbReference type="RuleBase" id="RU003938"/>
    </source>
</evidence>
<dbReference type="InterPro" id="IPR000374">
    <property type="entry name" value="PC_trans"/>
</dbReference>
<sequence length="317" mass="34911">MQGILETLRGGVGLILGLILLLLLIATFISELVPKLRGRAGSPELISRVRAWWVMAGLFVLAVLVGKRVGIAFIMFLSYLALKEYLSLIPQRSADRKVLLWAYLAIPLQYLWVFTGRYGMFIIIVPVYLFLLLPFRLMLTGITQNFLRASSTLHWGLMMTVFCLGHLAYLLVLPPLHPAGGVGLLLYVVLVTQFNDVAQYVSGKSFGKHKIVPQVSPGKTWEGFIGGLICTAVLAVVIAPVITPLSVWEALILGVLLPAVGFIGDVTMSAVKRDLGVKDASSMIPGHGGILDRVDSLMFTAPVFFHFIYYFVYGPYR</sequence>
<evidence type="ECO:0000256" key="1">
    <source>
        <dbReference type="ARBA" id="ARBA00004141"/>
    </source>
</evidence>
<dbReference type="GO" id="GO:0005886">
    <property type="term" value="C:plasma membrane"/>
    <property type="evidence" value="ECO:0007669"/>
    <property type="project" value="TreeGrafter"/>
</dbReference>
<keyword evidence="3 7" id="KW-0808">Transferase</keyword>
<feature type="transmembrane region" description="Helical" evidence="8">
    <location>
        <begin position="120"/>
        <end position="139"/>
    </location>
</feature>
<feature type="transmembrane region" description="Helical" evidence="8">
    <location>
        <begin position="12"/>
        <end position="33"/>
    </location>
</feature>
<dbReference type="KEGG" id="dph:EHF33_08190"/>
<feature type="transmembrane region" description="Helical" evidence="8">
    <location>
        <begin position="223"/>
        <end position="242"/>
    </location>
</feature>
<dbReference type="PANTHER" id="PTHR43535">
    <property type="entry name" value="PHOSPHATIDATE CYTIDYLYLTRANSFERASE"/>
    <property type="match status" value="1"/>
</dbReference>
<comment type="similarity">
    <text evidence="2 7">Belongs to the CDS family.</text>
</comment>
<dbReference type="PROSITE" id="PS01315">
    <property type="entry name" value="CDS"/>
    <property type="match status" value="1"/>
</dbReference>
<dbReference type="PANTHER" id="PTHR43535:SF1">
    <property type="entry name" value="PHOSPHATIDATE CYTIDYLYLTRANSFERASE"/>
    <property type="match status" value="1"/>
</dbReference>
<feature type="transmembrane region" description="Helical" evidence="8">
    <location>
        <begin position="98"/>
        <end position="114"/>
    </location>
</feature>
<evidence type="ECO:0000256" key="2">
    <source>
        <dbReference type="ARBA" id="ARBA00010185"/>
    </source>
</evidence>
<feature type="transmembrane region" description="Helical" evidence="8">
    <location>
        <begin position="290"/>
        <end position="312"/>
    </location>
</feature>
<keyword evidence="4 7" id="KW-0812">Transmembrane</keyword>
<dbReference type="GO" id="GO:0004605">
    <property type="term" value="F:phosphatidate cytidylyltransferase activity"/>
    <property type="evidence" value="ECO:0007669"/>
    <property type="project" value="UniProtKB-EC"/>
</dbReference>
<dbReference type="RefSeq" id="WP_124869903.1">
    <property type="nucleotide sequence ID" value="NZ_CP034183.1"/>
</dbReference>
<comment type="catalytic activity">
    <reaction evidence="7">
        <text>a 1,2-diacyl-sn-glycero-3-phosphate + CTP + H(+) = a CDP-1,2-diacyl-sn-glycerol + diphosphate</text>
        <dbReference type="Rhea" id="RHEA:16229"/>
        <dbReference type="ChEBI" id="CHEBI:15378"/>
        <dbReference type="ChEBI" id="CHEBI:33019"/>
        <dbReference type="ChEBI" id="CHEBI:37563"/>
        <dbReference type="ChEBI" id="CHEBI:58332"/>
        <dbReference type="ChEBI" id="CHEBI:58608"/>
        <dbReference type="EC" id="2.7.7.41"/>
    </reaction>
</comment>
<evidence type="ECO:0000256" key="5">
    <source>
        <dbReference type="ARBA" id="ARBA00022989"/>
    </source>
</evidence>
<keyword evidence="6 8" id="KW-0472">Membrane</keyword>
<dbReference type="EC" id="2.7.7.41" evidence="7"/>
<keyword evidence="10" id="KW-1185">Reference proteome</keyword>
<accession>A0A3G8YCU1</accession>
<keyword evidence="7" id="KW-0548">Nucleotidyltransferase</keyword>
<dbReference type="GO" id="GO:0009273">
    <property type="term" value="P:peptidoglycan-based cell wall biogenesis"/>
    <property type="evidence" value="ECO:0007669"/>
    <property type="project" value="TreeGrafter"/>
</dbReference>
<dbReference type="Proteomes" id="UP000276417">
    <property type="component" value="Chromosome 1"/>
</dbReference>
<feature type="transmembrane region" description="Helical" evidence="8">
    <location>
        <begin position="53"/>
        <end position="77"/>
    </location>
</feature>
<reference evidence="9 10" key="1">
    <citation type="submission" date="2018-11" db="EMBL/GenBank/DDBJ databases">
        <title>Deinococcus shelandsis sp. nov., isolated from South Shetland Islands soil of Antarctica.</title>
        <authorList>
            <person name="Tian J."/>
        </authorList>
    </citation>
    <scope>NUCLEOTIDE SEQUENCE [LARGE SCALE GENOMIC DNA]</scope>
    <source>
        <strain evidence="9 10">S14-83T</strain>
    </source>
</reference>
<protein>
    <recommendedName>
        <fullName evidence="7">Phosphatidate cytidylyltransferase</fullName>
        <ecNumber evidence="7">2.7.7.41</ecNumber>
    </recommendedName>
</protein>